<accession>A0A179I2Q0</accession>
<protein>
    <submittedName>
        <fullName evidence="1">Uncharacterized protein</fullName>
    </submittedName>
</protein>
<dbReference type="EMBL" id="LUKN01004491">
    <property type="protein sequence ID" value="OAQ95920.1"/>
    <property type="molecule type" value="Genomic_DNA"/>
</dbReference>
<dbReference type="Proteomes" id="UP000243081">
    <property type="component" value="Unassembled WGS sequence"/>
</dbReference>
<reference evidence="1 2" key="1">
    <citation type="submission" date="2016-03" db="EMBL/GenBank/DDBJ databases">
        <title>Fine-scale spatial genetic structure of a fungal parasite of coffee scale insects.</title>
        <authorList>
            <person name="Jackson D."/>
            <person name="Zemenick K.A."/>
            <person name="Malloure B."/>
            <person name="Quandt C.A."/>
            <person name="James T.Y."/>
        </authorList>
    </citation>
    <scope>NUCLEOTIDE SEQUENCE [LARGE SCALE GENOMIC DNA]</scope>
    <source>
        <strain evidence="1 2">UM487</strain>
    </source>
</reference>
<organism evidence="1 2">
    <name type="scientific">Cordyceps confragosa</name>
    <name type="common">Lecanicillium lecanii</name>
    <dbReference type="NCBI Taxonomy" id="2714763"/>
    <lineage>
        <taxon>Eukaryota</taxon>
        <taxon>Fungi</taxon>
        <taxon>Dikarya</taxon>
        <taxon>Ascomycota</taxon>
        <taxon>Pezizomycotina</taxon>
        <taxon>Sordariomycetes</taxon>
        <taxon>Hypocreomycetidae</taxon>
        <taxon>Hypocreales</taxon>
        <taxon>Cordycipitaceae</taxon>
        <taxon>Akanthomyces</taxon>
    </lineage>
</organism>
<keyword evidence="2" id="KW-1185">Reference proteome</keyword>
<sequence>MASSANQLKLIVGIDYGTTYSGISFALSNAADHKDITTWTKYPGAFSHSAEHSVKAPTRIALKEENEDLRINA</sequence>
<evidence type="ECO:0000313" key="1">
    <source>
        <dbReference type="EMBL" id="OAQ95920.1"/>
    </source>
</evidence>
<dbReference type="AlphaFoldDB" id="A0A179I2Q0"/>
<evidence type="ECO:0000313" key="2">
    <source>
        <dbReference type="Proteomes" id="UP000243081"/>
    </source>
</evidence>
<name>A0A179I2Q0_CORDF</name>
<proteinExistence type="predicted"/>
<comment type="caution">
    <text evidence="1">The sequence shown here is derived from an EMBL/GenBank/DDBJ whole genome shotgun (WGS) entry which is preliminary data.</text>
</comment>
<dbReference type="OrthoDB" id="4867711at2759"/>
<gene>
    <name evidence="1" type="ORF">LLEC1_04561</name>
</gene>